<evidence type="ECO:0000313" key="2">
    <source>
        <dbReference type="EMBL" id="KAF0250696.1"/>
    </source>
</evidence>
<accession>A0A7V8J0T5</accession>
<dbReference type="RefSeq" id="WP_156860059.1">
    <property type="nucleotide sequence ID" value="NZ_CP115661.1"/>
</dbReference>
<organism evidence="2 3">
    <name type="scientific">Pseudomonas putida</name>
    <name type="common">Arthrobacter siderocapsulatus</name>
    <dbReference type="NCBI Taxonomy" id="303"/>
    <lineage>
        <taxon>Bacteria</taxon>
        <taxon>Pseudomonadati</taxon>
        <taxon>Pseudomonadota</taxon>
        <taxon>Gammaproteobacteria</taxon>
        <taxon>Pseudomonadales</taxon>
        <taxon>Pseudomonadaceae</taxon>
        <taxon>Pseudomonas</taxon>
    </lineage>
</organism>
<evidence type="ECO:0000256" key="1">
    <source>
        <dbReference type="SAM" id="MobiDB-lite"/>
    </source>
</evidence>
<dbReference type="Gene3D" id="3.90.226.10">
    <property type="entry name" value="2-enoyl-CoA Hydratase, Chain A, domain 1"/>
    <property type="match status" value="1"/>
</dbReference>
<feature type="region of interest" description="Disordered" evidence="1">
    <location>
        <begin position="193"/>
        <end position="216"/>
    </location>
</feature>
<sequence>MVSAWACTESKCDQKVLLLHGEVDGLSLDWVRYRIRQELKKDPDVKTVCIASPGGTSSEAMEIADIIYKHAFDTCLASKYKPDIEGAEDIRGLCQSACIWMILAGRERILYDKNLVMGFHAARNKTGGRADEDLDMYNERVAIYTHLRPKAEPEAWKLAGLTWWAFHQGATSETKDCTANELNRKYPYFTEDRSLPAPPDRSCRMQGPYEVKRSFK</sequence>
<comment type="caution">
    <text evidence="2">The sequence shown here is derived from an EMBL/GenBank/DDBJ whole genome shotgun (WGS) entry which is preliminary data.</text>
</comment>
<protein>
    <submittedName>
        <fullName evidence="2">Uncharacterized protein</fullName>
    </submittedName>
</protein>
<name>A0A7V8J0T5_PSEPU</name>
<gene>
    <name evidence="2" type="ORF">GN299_32525</name>
</gene>
<dbReference type="SUPFAM" id="SSF52096">
    <property type="entry name" value="ClpP/crotonase"/>
    <property type="match status" value="1"/>
</dbReference>
<reference evidence="2 3" key="1">
    <citation type="submission" date="2019-12" db="EMBL/GenBank/DDBJ databases">
        <authorList>
            <person name="Woiski C."/>
        </authorList>
    </citation>
    <scope>NUCLEOTIDE SEQUENCE [LARGE SCALE GENOMIC DNA]</scope>
    <source>
        <strain evidence="2 3">BOE100</strain>
    </source>
</reference>
<proteinExistence type="predicted"/>
<evidence type="ECO:0000313" key="3">
    <source>
        <dbReference type="Proteomes" id="UP000442695"/>
    </source>
</evidence>
<dbReference type="InterPro" id="IPR029045">
    <property type="entry name" value="ClpP/crotonase-like_dom_sf"/>
</dbReference>
<dbReference type="EMBL" id="WOWR01000097">
    <property type="protein sequence ID" value="KAF0250696.1"/>
    <property type="molecule type" value="Genomic_DNA"/>
</dbReference>
<dbReference type="AlphaFoldDB" id="A0A7V8J0T5"/>
<dbReference type="Proteomes" id="UP000442695">
    <property type="component" value="Unassembled WGS sequence"/>
</dbReference>